<dbReference type="EMBL" id="UOEK01000099">
    <property type="protein sequence ID" value="VAV96416.1"/>
    <property type="molecule type" value="Genomic_DNA"/>
</dbReference>
<dbReference type="AlphaFoldDB" id="A0A3B0S6F3"/>
<dbReference type="NCBIfam" id="NF002017">
    <property type="entry name" value="PRK00823.1-2"/>
    <property type="match status" value="1"/>
</dbReference>
<dbReference type="SUPFAM" id="SSF55248">
    <property type="entry name" value="PCD-like"/>
    <property type="match status" value="1"/>
</dbReference>
<evidence type="ECO:0000313" key="5">
    <source>
        <dbReference type="EMBL" id="VAV96416.1"/>
    </source>
</evidence>
<dbReference type="CDD" id="cd00488">
    <property type="entry name" value="PCD_DCoH"/>
    <property type="match status" value="1"/>
</dbReference>
<dbReference type="PANTHER" id="PTHR12599">
    <property type="entry name" value="PTERIN-4-ALPHA-CARBINOLAMINE DEHYDRATASE"/>
    <property type="match status" value="1"/>
</dbReference>
<name>A0A3B0S6F3_9ZZZZ</name>
<keyword evidence="4" id="KW-0456">Lyase</keyword>
<organism evidence="5">
    <name type="scientific">hydrothermal vent metagenome</name>
    <dbReference type="NCBI Taxonomy" id="652676"/>
    <lineage>
        <taxon>unclassified sequences</taxon>
        <taxon>metagenomes</taxon>
        <taxon>ecological metagenomes</taxon>
    </lineage>
</organism>
<gene>
    <name evidence="5" type="ORF">MNBD_ACTINO02-1520</name>
</gene>
<dbReference type="EC" id="4.2.1.96" evidence="3"/>
<comment type="catalytic activity">
    <reaction evidence="1">
        <text>(4aS,6R)-4a-hydroxy-L-erythro-5,6,7,8-tetrahydrobiopterin = (6R)-L-erythro-6,7-dihydrobiopterin + H2O</text>
        <dbReference type="Rhea" id="RHEA:11920"/>
        <dbReference type="ChEBI" id="CHEBI:15377"/>
        <dbReference type="ChEBI" id="CHEBI:15642"/>
        <dbReference type="ChEBI" id="CHEBI:43120"/>
        <dbReference type="EC" id="4.2.1.96"/>
    </reaction>
</comment>
<dbReference type="Pfam" id="PF01329">
    <property type="entry name" value="Pterin_4a"/>
    <property type="match status" value="1"/>
</dbReference>
<evidence type="ECO:0000256" key="3">
    <source>
        <dbReference type="ARBA" id="ARBA00013252"/>
    </source>
</evidence>
<evidence type="ECO:0000256" key="2">
    <source>
        <dbReference type="ARBA" id="ARBA00006472"/>
    </source>
</evidence>
<dbReference type="InterPro" id="IPR001533">
    <property type="entry name" value="Pterin_deHydtase"/>
</dbReference>
<dbReference type="InterPro" id="IPR036428">
    <property type="entry name" value="PCD_sf"/>
</dbReference>
<dbReference type="GO" id="GO:0008124">
    <property type="term" value="F:4-alpha-hydroxytetrahydrobiopterin dehydratase activity"/>
    <property type="evidence" value="ECO:0007669"/>
    <property type="project" value="UniProtKB-EC"/>
</dbReference>
<accession>A0A3B0S6F3</accession>
<evidence type="ECO:0000256" key="4">
    <source>
        <dbReference type="ARBA" id="ARBA00023239"/>
    </source>
</evidence>
<dbReference type="GO" id="GO:0006729">
    <property type="term" value="P:tetrahydrobiopterin biosynthetic process"/>
    <property type="evidence" value="ECO:0007669"/>
    <property type="project" value="InterPro"/>
</dbReference>
<proteinExistence type="inferred from homology"/>
<dbReference type="PANTHER" id="PTHR12599:SF0">
    <property type="entry name" value="PTERIN-4-ALPHA-CARBINOLAMINE DEHYDRATASE"/>
    <property type="match status" value="1"/>
</dbReference>
<comment type="similarity">
    <text evidence="2">Belongs to the pterin-4-alpha-carbinolamine dehydratase family.</text>
</comment>
<reference evidence="5" key="1">
    <citation type="submission" date="2018-06" db="EMBL/GenBank/DDBJ databases">
        <authorList>
            <person name="Zhirakovskaya E."/>
        </authorList>
    </citation>
    <scope>NUCLEOTIDE SEQUENCE</scope>
</reference>
<sequence length="92" mass="10172">MNHISDAAFLTWVANHPDWVREDETIFKTRRSDTFAAAMGFVTGIGVLADTADHHPDIDIRYRDVTVALTTHSEHALTTKDLELAAAIDALP</sequence>
<protein>
    <recommendedName>
        <fullName evidence="3">4a-hydroxytetrahydrobiopterin dehydratase</fullName>
        <ecNumber evidence="3">4.2.1.96</ecNumber>
    </recommendedName>
</protein>
<evidence type="ECO:0000256" key="1">
    <source>
        <dbReference type="ARBA" id="ARBA00001554"/>
    </source>
</evidence>
<dbReference type="Gene3D" id="3.30.1360.20">
    <property type="entry name" value="Transcriptional coactivator/pterin dehydratase"/>
    <property type="match status" value="1"/>
</dbReference>